<accession>A0A495K7S3</accession>
<reference evidence="2 3" key="1">
    <citation type="submission" date="2018-10" db="EMBL/GenBank/DDBJ databases">
        <title>Sequencing the genomes of 1000 actinobacteria strains.</title>
        <authorList>
            <person name="Klenk H.-P."/>
        </authorList>
    </citation>
    <scope>NUCLEOTIDE SEQUENCE [LARGE SCALE GENOMIC DNA]</scope>
    <source>
        <strain evidence="2 3">DSM 44343</strain>
    </source>
</reference>
<feature type="compositionally biased region" description="Basic and acidic residues" evidence="1">
    <location>
        <begin position="190"/>
        <end position="200"/>
    </location>
</feature>
<sequence>MELRSAIKGSGRCIGRQALLPLADALGSKKVGRVQVSSFGWLDSDEKHREMMLELVRLFQDEGSVDELGIGGVRDAFANRFFPATSVLHTRARYLLFIPWLLEDVTRHGWPAEKVKREFRDQEVKLIRSLVKGGEKQGVIGRQAGKDLKTMPSSAYWAALRQMRICLWDTTIEGYLRQATSGIRGSASDRSTDDAADGHARNAGIHTSLPERPSDLLKDTTFDLTADEAAFLKDRLIVAHQKTVYSWLALKGTSADVLYIWEHPQLSDFPSEMQAEIKQARQFHFAFHGAAITYNLLLARLIDNEKLVDEYTDALDSWDADPGVIGALNSWHPGEFWQTARSLNPRIPPATEHFVNNWVELAKSNEHRGDNAARLLAERERRLKGNRSRLGNPDALQRWSGRAGMARLDYRWSVAASHLRDIYEAVEV</sequence>
<name>A0A495K7S3_WILMA</name>
<comment type="caution">
    <text evidence="2">The sequence shown here is derived from an EMBL/GenBank/DDBJ whole genome shotgun (WGS) entry which is preliminary data.</text>
</comment>
<organism evidence="2 3">
    <name type="scientific">Williamsia marianensis</name>
    <dbReference type="NCBI Taxonomy" id="85044"/>
    <lineage>
        <taxon>Bacteria</taxon>
        <taxon>Bacillati</taxon>
        <taxon>Actinomycetota</taxon>
        <taxon>Actinomycetes</taxon>
        <taxon>Mycobacteriales</taxon>
        <taxon>Nocardiaceae</taxon>
        <taxon>Williamsia</taxon>
    </lineage>
</organism>
<dbReference type="Pfam" id="PF19888">
    <property type="entry name" value="DUF6361"/>
    <property type="match status" value="1"/>
</dbReference>
<dbReference type="Proteomes" id="UP000274762">
    <property type="component" value="Unassembled WGS sequence"/>
</dbReference>
<dbReference type="AlphaFoldDB" id="A0A495K7S3"/>
<dbReference type="InterPro" id="IPR045941">
    <property type="entry name" value="DUF6361"/>
</dbReference>
<feature type="region of interest" description="Disordered" evidence="1">
    <location>
        <begin position="183"/>
        <end position="212"/>
    </location>
</feature>
<evidence type="ECO:0000313" key="2">
    <source>
        <dbReference type="EMBL" id="RKR96614.1"/>
    </source>
</evidence>
<evidence type="ECO:0000313" key="3">
    <source>
        <dbReference type="Proteomes" id="UP000274762"/>
    </source>
</evidence>
<dbReference type="RefSeq" id="WP_255283866.1">
    <property type="nucleotide sequence ID" value="NZ_CBCRXS010000003.1"/>
</dbReference>
<protein>
    <submittedName>
        <fullName evidence="2">Uncharacterized protein</fullName>
    </submittedName>
</protein>
<proteinExistence type="predicted"/>
<evidence type="ECO:0000256" key="1">
    <source>
        <dbReference type="SAM" id="MobiDB-lite"/>
    </source>
</evidence>
<dbReference type="EMBL" id="RBKV01000001">
    <property type="protein sequence ID" value="RKR96614.1"/>
    <property type="molecule type" value="Genomic_DNA"/>
</dbReference>
<gene>
    <name evidence="2" type="ORF">DFJ75_3467</name>
</gene>